<keyword evidence="2 4" id="KW-0238">DNA-binding</keyword>
<evidence type="ECO:0000313" key="6">
    <source>
        <dbReference type="EMBL" id="TWP37587.1"/>
    </source>
</evidence>
<evidence type="ECO:0000256" key="1">
    <source>
        <dbReference type="ARBA" id="ARBA00023015"/>
    </source>
</evidence>
<name>A0A563E4X2_9MICO</name>
<dbReference type="RefSeq" id="WP_146315654.1">
    <property type="nucleotide sequence ID" value="NZ_VCQV01000005.1"/>
</dbReference>
<feature type="DNA-binding region" description="H-T-H motif" evidence="4">
    <location>
        <begin position="44"/>
        <end position="63"/>
    </location>
</feature>
<dbReference type="PROSITE" id="PS50977">
    <property type="entry name" value="HTH_TETR_2"/>
    <property type="match status" value="1"/>
</dbReference>
<evidence type="ECO:0000256" key="4">
    <source>
        <dbReference type="PROSITE-ProRule" id="PRU00335"/>
    </source>
</evidence>
<dbReference type="EMBL" id="VCQV01000005">
    <property type="protein sequence ID" value="TWP37587.1"/>
    <property type="molecule type" value="Genomic_DNA"/>
</dbReference>
<dbReference type="SUPFAM" id="SSF48498">
    <property type="entry name" value="Tetracyclin repressor-like, C-terminal domain"/>
    <property type="match status" value="1"/>
</dbReference>
<dbReference type="OrthoDB" id="3196926at2"/>
<keyword evidence="1" id="KW-0805">Transcription regulation</keyword>
<keyword evidence="3" id="KW-0804">Transcription</keyword>
<dbReference type="GO" id="GO:0003677">
    <property type="term" value="F:DNA binding"/>
    <property type="evidence" value="ECO:0007669"/>
    <property type="project" value="UniProtKB-UniRule"/>
</dbReference>
<organism evidence="6 7">
    <name type="scientific">Leekyejoonella antrihumi</name>
    <dbReference type="NCBI Taxonomy" id="1660198"/>
    <lineage>
        <taxon>Bacteria</taxon>
        <taxon>Bacillati</taxon>
        <taxon>Actinomycetota</taxon>
        <taxon>Actinomycetes</taxon>
        <taxon>Micrococcales</taxon>
        <taxon>Dermacoccaceae</taxon>
        <taxon>Leekyejoonella</taxon>
    </lineage>
</organism>
<dbReference type="InterPro" id="IPR036271">
    <property type="entry name" value="Tet_transcr_reg_TetR-rel_C_sf"/>
</dbReference>
<reference evidence="6 7" key="2">
    <citation type="submission" date="2019-08" db="EMBL/GenBank/DDBJ databases">
        <title>Jejuicoccus antrihumi gen. nov., sp. nov., a new member of the family Dermacoccaceae isolated from a cave.</title>
        <authorList>
            <person name="Schumann P."/>
            <person name="Kim I.S."/>
        </authorList>
    </citation>
    <scope>NUCLEOTIDE SEQUENCE [LARGE SCALE GENOMIC DNA]</scope>
    <source>
        <strain evidence="6 7">C5-26</strain>
    </source>
</reference>
<proteinExistence type="predicted"/>
<reference evidence="6 7" key="1">
    <citation type="submission" date="2019-05" db="EMBL/GenBank/DDBJ databases">
        <authorList>
            <person name="Lee S.D."/>
        </authorList>
    </citation>
    <scope>NUCLEOTIDE SEQUENCE [LARGE SCALE GENOMIC DNA]</scope>
    <source>
        <strain evidence="6 7">C5-26</strain>
    </source>
</reference>
<gene>
    <name evidence="6" type="ORF">FGL98_05045</name>
</gene>
<evidence type="ECO:0000313" key="7">
    <source>
        <dbReference type="Proteomes" id="UP000320244"/>
    </source>
</evidence>
<sequence>MSQTKVGQPQRAPGRGGVAALPARERILAAATRMFYHQGITNTGIDAVIESAGVAKMSLYRHFGSKDQLIVECLARLDTRYHNWFVEQVENHDVEPTERVLSVFDVLDEWFHDDHFRGCAFINATVELADRSHPARQPAMAHKRRNREYVEQLVERADLPDPPVLARQIMLLIEGAIVTALVQEDLDAALDAKDVARHLLEAVCARPRR</sequence>
<evidence type="ECO:0000259" key="5">
    <source>
        <dbReference type="PROSITE" id="PS50977"/>
    </source>
</evidence>
<dbReference type="Pfam" id="PF16925">
    <property type="entry name" value="TetR_C_13"/>
    <property type="match status" value="1"/>
</dbReference>
<keyword evidence="7" id="KW-1185">Reference proteome</keyword>
<dbReference type="Proteomes" id="UP000320244">
    <property type="component" value="Unassembled WGS sequence"/>
</dbReference>
<feature type="domain" description="HTH tetR-type" evidence="5">
    <location>
        <begin position="21"/>
        <end position="81"/>
    </location>
</feature>
<accession>A0A563E4X2</accession>
<dbReference type="PANTHER" id="PTHR47506:SF1">
    <property type="entry name" value="HTH-TYPE TRANSCRIPTIONAL REGULATOR YJDC"/>
    <property type="match status" value="1"/>
</dbReference>
<dbReference type="InterPro" id="IPR009057">
    <property type="entry name" value="Homeodomain-like_sf"/>
</dbReference>
<comment type="caution">
    <text evidence="6">The sequence shown here is derived from an EMBL/GenBank/DDBJ whole genome shotgun (WGS) entry which is preliminary data.</text>
</comment>
<evidence type="ECO:0000256" key="2">
    <source>
        <dbReference type="ARBA" id="ARBA00023125"/>
    </source>
</evidence>
<dbReference type="PRINTS" id="PR00455">
    <property type="entry name" value="HTHTETR"/>
</dbReference>
<dbReference type="InterPro" id="IPR001647">
    <property type="entry name" value="HTH_TetR"/>
</dbReference>
<dbReference type="Gene3D" id="1.10.357.10">
    <property type="entry name" value="Tetracycline Repressor, domain 2"/>
    <property type="match status" value="1"/>
</dbReference>
<dbReference type="PANTHER" id="PTHR47506">
    <property type="entry name" value="TRANSCRIPTIONAL REGULATORY PROTEIN"/>
    <property type="match status" value="1"/>
</dbReference>
<dbReference type="Pfam" id="PF00440">
    <property type="entry name" value="TetR_N"/>
    <property type="match status" value="1"/>
</dbReference>
<dbReference type="InterPro" id="IPR011075">
    <property type="entry name" value="TetR_C"/>
</dbReference>
<evidence type="ECO:0000256" key="3">
    <source>
        <dbReference type="ARBA" id="ARBA00023163"/>
    </source>
</evidence>
<protein>
    <submittedName>
        <fullName evidence="6">TetR/AcrR family transcriptional regulator</fullName>
    </submittedName>
</protein>
<dbReference type="SUPFAM" id="SSF46689">
    <property type="entry name" value="Homeodomain-like"/>
    <property type="match status" value="1"/>
</dbReference>
<dbReference type="AlphaFoldDB" id="A0A563E4X2"/>